<feature type="transmembrane region" description="Helical" evidence="1">
    <location>
        <begin position="42"/>
        <end position="60"/>
    </location>
</feature>
<feature type="transmembrane region" description="Helical" evidence="1">
    <location>
        <begin position="12"/>
        <end position="30"/>
    </location>
</feature>
<gene>
    <name evidence="2" type="ORF">FPZ12_005800</name>
</gene>
<proteinExistence type="predicted"/>
<name>A0A5N0VGV3_9PSEU</name>
<dbReference type="RefSeq" id="WP_144748636.1">
    <property type="nucleotide sequence ID" value="NZ_VMNW02000005.1"/>
</dbReference>
<dbReference type="Proteomes" id="UP000319769">
    <property type="component" value="Unassembled WGS sequence"/>
</dbReference>
<reference evidence="2" key="1">
    <citation type="submission" date="2019-09" db="EMBL/GenBank/DDBJ databases">
        <authorList>
            <person name="Teo W.F.A."/>
            <person name="Duangmal K."/>
        </authorList>
    </citation>
    <scope>NUCLEOTIDE SEQUENCE [LARGE SCALE GENOMIC DNA]</scope>
    <source>
        <strain evidence="2">K81G1</strain>
    </source>
</reference>
<protein>
    <submittedName>
        <fullName evidence="2">Uncharacterized protein</fullName>
    </submittedName>
</protein>
<evidence type="ECO:0000256" key="1">
    <source>
        <dbReference type="SAM" id="Phobius"/>
    </source>
</evidence>
<evidence type="ECO:0000313" key="3">
    <source>
        <dbReference type="Proteomes" id="UP000319769"/>
    </source>
</evidence>
<feature type="transmembrane region" description="Helical" evidence="1">
    <location>
        <begin position="72"/>
        <end position="91"/>
    </location>
</feature>
<dbReference type="OrthoDB" id="4230291at2"/>
<feature type="transmembrane region" description="Helical" evidence="1">
    <location>
        <begin position="97"/>
        <end position="117"/>
    </location>
</feature>
<keyword evidence="1" id="KW-1133">Transmembrane helix</keyword>
<comment type="caution">
    <text evidence="2">The sequence shown here is derived from an EMBL/GenBank/DDBJ whole genome shotgun (WGS) entry which is preliminary data.</text>
</comment>
<evidence type="ECO:0000313" key="2">
    <source>
        <dbReference type="EMBL" id="KAA9165579.1"/>
    </source>
</evidence>
<sequence length="130" mass="14025">MPHAPALNAVRLLIACYVGLSLLTLVAIFLLYNDSAMVNDAVLVRGTIVALTSFLTLAFAVQTARGSSRGYLRLRITSAILFVAIVVILALPGTFTLWFKLEQGVCGLLLLGVVLLVNSRRMRSFFGARG</sequence>
<dbReference type="AlphaFoldDB" id="A0A5N0VGV3"/>
<keyword evidence="1" id="KW-0812">Transmembrane</keyword>
<accession>A0A5N0VGV3</accession>
<dbReference type="EMBL" id="VMNW02000005">
    <property type="protein sequence ID" value="KAA9165579.1"/>
    <property type="molecule type" value="Genomic_DNA"/>
</dbReference>
<keyword evidence="1" id="KW-0472">Membrane</keyword>
<keyword evidence="3" id="KW-1185">Reference proteome</keyword>
<organism evidence="2 3">
    <name type="scientific">Amycolatopsis acidicola</name>
    <dbReference type="NCBI Taxonomy" id="2596893"/>
    <lineage>
        <taxon>Bacteria</taxon>
        <taxon>Bacillati</taxon>
        <taxon>Actinomycetota</taxon>
        <taxon>Actinomycetes</taxon>
        <taxon>Pseudonocardiales</taxon>
        <taxon>Pseudonocardiaceae</taxon>
        <taxon>Amycolatopsis</taxon>
    </lineage>
</organism>